<evidence type="ECO:0000313" key="2">
    <source>
        <dbReference type="EMBL" id="WTY97178.1"/>
    </source>
</evidence>
<accession>A0AAU3GZB7</accession>
<evidence type="ECO:0000259" key="1">
    <source>
        <dbReference type="Pfam" id="PF11716"/>
    </source>
</evidence>
<dbReference type="InterPro" id="IPR024344">
    <property type="entry name" value="MDMPI_metal-binding"/>
</dbReference>
<organism evidence="2">
    <name type="scientific">Streptomyces sp. NBC_01401</name>
    <dbReference type="NCBI Taxonomy" id="2903854"/>
    <lineage>
        <taxon>Bacteria</taxon>
        <taxon>Bacillati</taxon>
        <taxon>Actinomycetota</taxon>
        <taxon>Actinomycetes</taxon>
        <taxon>Kitasatosporales</taxon>
        <taxon>Streptomycetaceae</taxon>
        <taxon>Streptomyces</taxon>
    </lineage>
</organism>
<proteinExistence type="predicted"/>
<gene>
    <name evidence="2" type="ORF">OG626_20865</name>
</gene>
<feature type="domain" description="Mycothiol-dependent maleylpyruvate isomerase metal-binding" evidence="1">
    <location>
        <begin position="9"/>
        <end position="125"/>
    </location>
</feature>
<reference evidence="2" key="1">
    <citation type="submission" date="2022-10" db="EMBL/GenBank/DDBJ databases">
        <title>The complete genomes of actinobacterial strains from the NBC collection.</title>
        <authorList>
            <person name="Joergensen T.S."/>
            <person name="Alvarez Arevalo M."/>
            <person name="Sterndorff E.B."/>
            <person name="Faurdal D."/>
            <person name="Vuksanovic O."/>
            <person name="Mourched A.-S."/>
            <person name="Charusanti P."/>
            <person name="Shaw S."/>
            <person name="Blin K."/>
            <person name="Weber T."/>
        </authorList>
    </citation>
    <scope>NUCLEOTIDE SEQUENCE</scope>
    <source>
        <strain evidence="2">NBC_01401</strain>
    </source>
</reference>
<dbReference type="EMBL" id="CP109535">
    <property type="protein sequence ID" value="WTY97178.1"/>
    <property type="molecule type" value="Genomic_DNA"/>
</dbReference>
<dbReference type="GO" id="GO:0046872">
    <property type="term" value="F:metal ion binding"/>
    <property type="evidence" value="ECO:0007669"/>
    <property type="project" value="InterPro"/>
</dbReference>
<dbReference type="InterPro" id="IPR017517">
    <property type="entry name" value="Maleyloyr_isom"/>
</dbReference>
<name>A0AAU3GZB7_9ACTN</name>
<dbReference type="InterPro" id="IPR017520">
    <property type="entry name" value="CHP03086"/>
</dbReference>
<dbReference type="InterPro" id="IPR034660">
    <property type="entry name" value="DinB/YfiT-like"/>
</dbReference>
<sequence>MKTISELLEAAAAQAVPVVRGIDDEQLAGGTPCGEYDVRALLNHLFVVTDNFRVLAAKGAPDFGETDDLVTGDWRGRFDVRAALLVKAWAEPGAEEGQAGAMGMPARTVGLMVLGDLTVHAWDLARATGQDFAPDPAVVAEVEPGLGALAPKAREMKVFGEPFPVAPGAPAFDRVLAMTGRDPGWRPPGH</sequence>
<dbReference type="Pfam" id="PF11716">
    <property type="entry name" value="MDMPI_N"/>
    <property type="match status" value="1"/>
</dbReference>
<dbReference type="NCBIfam" id="TIGR03083">
    <property type="entry name" value="maleylpyruvate isomerase family mycothiol-dependent enzyme"/>
    <property type="match status" value="1"/>
</dbReference>
<protein>
    <submittedName>
        <fullName evidence="2">TIGR03086 family metal-binding protein</fullName>
    </submittedName>
</protein>
<dbReference type="SUPFAM" id="SSF109854">
    <property type="entry name" value="DinB/YfiT-like putative metalloenzymes"/>
    <property type="match status" value="1"/>
</dbReference>
<dbReference type="NCBIfam" id="TIGR03086">
    <property type="entry name" value="TIGR03086 family metal-binding protein"/>
    <property type="match status" value="1"/>
</dbReference>
<dbReference type="AlphaFoldDB" id="A0AAU3GZB7"/>